<proteinExistence type="inferred from homology"/>
<evidence type="ECO:0000256" key="6">
    <source>
        <dbReference type="SAM" id="MobiDB-lite"/>
    </source>
</evidence>
<gene>
    <name evidence="4" type="primary">rlpA</name>
    <name evidence="8" type="ORF">SAJA_09455</name>
</gene>
<reference evidence="8 9" key="1">
    <citation type="submission" date="2013-10" db="EMBL/GenBank/DDBJ databases">
        <title>Salinisphaera japonica YTM-1 Genome Sequencing.</title>
        <authorList>
            <person name="Lai Q."/>
            <person name="Li C."/>
            <person name="Shao Z."/>
        </authorList>
    </citation>
    <scope>NUCLEOTIDE SEQUENCE [LARGE SCALE GENOMIC DNA]</scope>
    <source>
        <strain evidence="8 9">YTM-1</strain>
    </source>
</reference>
<dbReference type="PROSITE" id="PS51724">
    <property type="entry name" value="SPOR"/>
    <property type="match status" value="1"/>
</dbReference>
<evidence type="ECO:0000256" key="2">
    <source>
        <dbReference type="ARBA" id="ARBA00023239"/>
    </source>
</evidence>
<dbReference type="NCBIfam" id="TIGR00413">
    <property type="entry name" value="rlpA"/>
    <property type="match status" value="1"/>
</dbReference>
<keyword evidence="3 4" id="KW-0961">Cell wall biogenesis/degradation</keyword>
<dbReference type="PANTHER" id="PTHR34183:SF1">
    <property type="entry name" value="ENDOLYTIC PEPTIDOGLYCAN TRANSGLYCOSYLASE RLPA"/>
    <property type="match status" value="1"/>
</dbReference>
<name>A0A423PPE7_9GAMM</name>
<dbReference type="Pfam" id="PF05036">
    <property type="entry name" value="SPOR"/>
    <property type="match status" value="1"/>
</dbReference>
<evidence type="ECO:0000313" key="8">
    <source>
        <dbReference type="EMBL" id="ROO27432.1"/>
    </source>
</evidence>
<keyword evidence="2 4" id="KW-0456">Lyase</keyword>
<dbReference type="InterPro" id="IPR036908">
    <property type="entry name" value="RlpA-like_sf"/>
</dbReference>
<dbReference type="OrthoDB" id="9779128at2"/>
<dbReference type="GO" id="GO:0042834">
    <property type="term" value="F:peptidoglycan binding"/>
    <property type="evidence" value="ECO:0007669"/>
    <property type="project" value="InterPro"/>
</dbReference>
<feature type="domain" description="SPOR" evidence="7">
    <location>
        <begin position="230"/>
        <end position="308"/>
    </location>
</feature>
<dbReference type="Pfam" id="PF03330">
    <property type="entry name" value="DPBB_1"/>
    <property type="match status" value="1"/>
</dbReference>
<dbReference type="CDD" id="cd22268">
    <property type="entry name" value="DPBB_RlpA-like"/>
    <property type="match status" value="1"/>
</dbReference>
<dbReference type="AlphaFoldDB" id="A0A423PPE7"/>
<keyword evidence="1" id="KW-0732">Signal</keyword>
<dbReference type="SUPFAM" id="SSF110997">
    <property type="entry name" value="Sporulation related repeat"/>
    <property type="match status" value="1"/>
</dbReference>
<comment type="function">
    <text evidence="4">Lytic transglycosylase with a strong preference for naked glycan strands that lack stem peptides.</text>
</comment>
<sequence>MTGRPFMRASAGAAVLATMLIVAGCASHPAKSGGKATNGGGYYQNDGPPDSHDIDISKIPDAVPRNAPPSKYGNPTSYSALGKRYYVLKSAAGFTQTGRASWYGRQFHGERTSSGEPYNMFSMTAAHKRLPLPTWVEVTNLANGRHCVVKVNDRGPFHDGRIIDLSYVAARRLGVVAHGSAPVRIRTVTPADYRQPQAAPPSPGPAPPLRAAGNDNTPARSATRGTPPNPPAAALGYLQVGAFSVAQNARQLHDKLIAAGLGPVRVVTPDARTGLYRVQVGPFANIEARRRTARTLIGRGLAVRQVDG</sequence>
<protein>
    <recommendedName>
        <fullName evidence="4">Endolytic peptidoglycan transglycosylase RlpA</fullName>
        <ecNumber evidence="4">4.2.2.-</ecNumber>
    </recommendedName>
</protein>
<evidence type="ECO:0000259" key="7">
    <source>
        <dbReference type="PROSITE" id="PS51724"/>
    </source>
</evidence>
<dbReference type="GO" id="GO:0000270">
    <property type="term" value="P:peptidoglycan metabolic process"/>
    <property type="evidence" value="ECO:0007669"/>
    <property type="project" value="UniProtKB-UniRule"/>
</dbReference>
<organism evidence="8 9">
    <name type="scientific">Salinisphaera japonica YTM-1</name>
    <dbReference type="NCBI Taxonomy" id="1209778"/>
    <lineage>
        <taxon>Bacteria</taxon>
        <taxon>Pseudomonadati</taxon>
        <taxon>Pseudomonadota</taxon>
        <taxon>Gammaproteobacteria</taxon>
        <taxon>Salinisphaerales</taxon>
        <taxon>Salinisphaeraceae</taxon>
        <taxon>Salinisphaera</taxon>
    </lineage>
</organism>
<dbReference type="InterPro" id="IPR012997">
    <property type="entry name" value="RplA"/>
</dbReference>
<dbReference type="InterPro" id="IPR034718">
    <property type="entry name" value="RlpA"/>
</dbReference>
<dbReference type="SUPFAM" id="SSF50685">
    <property type="entry name" value="Barwin-like endoglucanases"/>
    <property type="match status" value="1"/>
</dbReference>
<dbReference type="Proteomes" id="UP000285310">
    <property type="component" value="Unassembled WGS sequence"/>
</dbReference>
<keyword evidence="9" id="KW-1185">Reference proteome</keyword>
<accession>A0A423PPE7</accession>
<feature type="compositionally biased region" description="Basic and acidic residues" evidence="6">
    <location>
        <begin position="49"/>
        <end position="58"/>
    </location>
</feature>
<evidence type="ECO:0000256" key="1">
    <source>
        <dbReference type="ARBA" id="ARBA00022729"/>
    </source>
</evidence>
<dbReference type="EMBL" id="AYKG01000027">
    <property type="protein sequence ID" value="ROO27432.1"/>
    <property type="molecule type" value="Genomic_DNA"/>
</dbReference>
<keyword evidence="4" id="KW-0564">Palmitate</keyword>
<comment type="caution">
    <text evidence="8">The sequence shown here is derived from an EMBL/GenBank/DDBJ whole genome shotgun (WGS) entry which is preliminary data.</text>
</comment>
<dbReference type="InterPro" id="IPR009009">
    <property type="entry name" value="RlpA-like_DPBB"/>
</dbReference>
<dbReference type="GO" id="GO:0008932">
    <property type="term" value="F:lytic endotransglycosylase activity"/>
    <property type="evidence" value="ECO:0007669"/>
    <property type="project" value="UniProtKB-UniRule"/>
</dbReference>
<feature type="compositionally biased region" description="Polar residues" evidence="6">
    <location>
        <begin position="214"/>
        <end position="226"/>
    </location>
</feature>
<dbReference type="EC" id="4.2.2.-" evidence="4"/>
<dbReference type="PANTHER" id="PTHR34183">
    <property type="entry name" value="ENDOLYTIC PEPTIDOGLYCAN TRANSGLYCOSYLASE RLPA"/>
    <property type="match status" value="1"/>
</dbReference>
<evidence type="ECO:0000256" key="5">
    <source>
        <dbReference type="RuleBase" id="RU003495"/>
    </source>
</evidence>
<dbReference type="InterPro" id="IPR036680">
    <property type="entry name" value="SPOR-like_sf"/>
</dbReference>
<keyword evidence="4" id="KW-0449">Lipoprotein</keyword>
<dbReference type="Gene3D" id="3.30.70.1070">
    <property type="entry name" value="Sporulation related repeat"/>
    <property type="match status" value="1"/>
</dbReference>
<evidence type="ECO:0000256" key="4">
    <source>
        <dbReference type="HAMAP-Rule" id="MF_02071"/>
    </source>
</evidence>
<dbReference type="InParanoid" id="A0A423PPE7"/>
<keyword evidence="4" id="KW-0472">Membrane</keyword>
<dbReference type="GO" id="GO:0005886">
    <property type="term" value="C:plasma membrane"/>
    <property type="evidence" value="ECO:0007669"/>
    <property type="project" value="UniProtKB-SubCell"/>
</dbReference>
<dbReference type="GO" id="GO:0071555">
    <property type="term" value="P:cell wall organization"/>
    <property type="evidence" value="ECO:0007669"/>
    <property type="project" value="UniProtKB-KW"/>
</dbReference>
<keyword evidence="4" id="KW-1003">Cell membrane</keyword>
<evidence type="ECO:0000313" key="9">
    <source>
        <dbReference type="Proteomes" id="UP000285310"/>
    </source>
</evidence>
<evidence type="ECO:0000256" key="3">
    <source>
        <dbReference type="ARBA" id="ARBA00023316"/>
    </source>
</evidence>
<dbReference type="PROSITE" id="PS51257">
    <property type="entry name" value="PROKAR_LIPOPROTEIN"/>
    <property type="match status" value="1"/>
</dbReference>
<feature type="region of interest" description="Disordered" evidence="6">
    <location>
        <begin position="189"/>
        <end position="231"/>
    </location>
</feature>
<feature type="region of interest" description="Disordered" evidence="6">
    <location>
        <begin position="32"/>
        <end position="74"/>
    </location>
</feature>
<dbReference type="InterPro" id="IPR007730">
    <property type="entry name" value="SPOR-like_dom"/>
</dbReference>
<dbReference type="Gene3D" id="2.40.40.10">
    <property type="entry name" value="RlpA-like domain"/>
    <property type="match status" value="1"/>
</dbReference>
<comment type="subcellular location">
    <subcellularLocation>
        <location evidence="4">Cell membrane</location>
        <topology evidence="4">Lipid-anchor</topology>
    </subcellularLocation>
</comment>
<comment type="similarity">
    <text evidence="4 5">Belongs to the RlpA family.</text>
</comment>
<feature type="compositionally biased region" description="Pro residues" evidence="6">
    <location>
        <begin position="198"/>
        <end position="208"/>
    </location>
</feature>
<dbReference type="HAMAP" id="MF_02071">
    <property type="entry name" value="RlpA"/>
    <property type="match status" value="1"/>
</dbReference>